<evidence type="ECO:0000313" key="2">
    <source>
        <dbReference type="Proteomes" id="UP001597532"/>
    </source>
</evidence>
<accession>A0ABW5VD75</accession>
<organism evidence="1 2">
    <name type="scientific">Arenibacter antarcticus</name>
    <dbReference type="NCBI Taxonomy" id="2040469"/>
    <lineage>
        <taxon>Bacteria</taxon>
        <taxon>Pseudomonadati</taxon>
        <taxon>Bacteroidota</taxon>
        <taxon>Flavobacteriia</taxon>
        <taxon>Flavobacteriales</taxon>
        <taxon>Flavobacteriaceae</taxon>
        <taxon>Arenibacter</taxon>
    </lineage>
</organism>
<keyword evidence="2" id="KW-1185">Reference proteome</keyword>
<dbReference type="RefSeq" id="WP_251807988.1">
    <property type="nucleotide sequence ID" value="NZ_JBHUOK010000021.1"/>
</dbReference>
<comment type="caution">
    <text evidence="1">The sequence shown here is derived from an EMBL/GenBank/DDBJ whole genome shotgun (WGS) entry which is preliminary data.</text>
</comment>
<reference evidence="2" key="1">
    <citation type="journal article" date="2019" name="Int. J. Syst. Evol. Microbiol.">
        <title>The Global Catalogue of Microorganisms (GCM) 10K type strain sequencing project: providing services to taxonomists for standard genome sequencing and annotation.</title>
        <authorList>
            <consortium name="The Broad Institute Genomics Platform"/>
            <consortium name="The Broad Institute Genome Sequencing Center for Infectious Disease"/>
            <person name="Wu L."/>
            <person name="Ma J."/>
        </authorList>
    </citation>
    <scope>NUCLEOTIDE SEQUENCE [LARGE SCALE GENOMIC DNA]</scope>
    <source>
        <strain evidence="2">KCTC 52924</strain>
    </source>
</reference>
<evidence type="ECO:0000313" key="1">
    <source>
        <dbReference type="EMBL" id="MFD2789271.1"/>
    </source>
</evidence>
<protein>
    <submittedName>
        <fullName evidence="1">Uncharacterized protein</fullName>
    </submittedName>
</protein>
<gene>
    <name evidence="1" type="ORF">ACFS1K_05840</name>
</gene>
<proteinExistence type="predicted"/>
<dbReference type="EMBL" id="JBHUOK010000021">
    <property type="protein sequence ID" value="MFD2789271.1"/>
    <property type="molecule type" value="Genomic_DNA"/>
</dbReference>
<dbReference type="Proteomes" id="UP001597532">
    <property type="component" value="Unassembled WGS sequence"/>
</dbReference>
<name>A0ABW5VD75_9FLAO</name>
<sequence>MGSYITIKSLKERGMKYSGITVLSKGATPHFEKTRNKKRKQVILKNEDIENWLDNGLSEKINSTSDAQGKEVWESVSILLSLHF</sequence>